<gene>
    <name evidence="1" type="ORF">NQ176_g2779</name>
</gene>
<organism evidence="1 2">
    <name type="scientific">Zarea fungicola</name>
    <dbReference type="NCBI Taxonomy" id="93591"/>
    <lineage>
        <taxon>Eukaryota</taxon>
        <taxon>Fungi</taxon>
        <taxon>Dikarya</taxon>
        <taxon>Ascomycota</taxon>
        <taxon>Pezizomycotina</taxon>
        <taxon>Sordariomycetes</taxon>
        <taxon>Hypocreomycetidae</taxon>
        <taxon>Hypocreales</taxon>
        <taxon>Cordycipitaceae</taxon>
        <taxon>Zarea</taxon>
    </lineage>
</organism>
<evidence type="ECO:0000313" key="1">
    <source>
        <dbReference type="EMBL" id="KAJ2980213.1"/>
    </source>
</evidence>
<keyword evidence="2" id="KW-1185">Reference proteome</keyword>
<name>A0ACC1NN20_9HYPO</name>
<reference evidence="1" key="1">
    <citation type="submission" date="2022-08" db="EMBL/GenBank/DDBJ databases">
        <title>Genome Sequence of Lecanicillium fungicola.</title>
        <authorList>
            <person name="Buettner E."/>
        </authorList>
    </citation>
    <scope>NUCLEOTIDE SEQUENCE</scope>
    <source>
        <strain evidence="1">Babe33</strain>
    </source>
</reference>
<dbReference type="Proteomes" id="UP001143910">
    <property type="component" value="Unassembled WGS sequence"/>
</dbReference>
<evidence type="ECO:0000313" key="2">
    <source>
        <dbReference type="Proteomes" id="UP001143910"/>
    </source>
</evidence>
<proteinExistence type="predicted"/>
<dbReference type="EMBL" id="JANJQO010000217">
    <property type="protein sequence ID" value="KAJ2980213.1"/>
    <property type="molecule type" value="Genomic_DNA"/>
</dbReference>
<accession>A0ACC1NN20</accession>
<sequence>MDATHGIEAHSGVAGNNVDAEKASLDGKQYEHLDIRGLETDPETMLNRGLKPRHLSMIAIGGALGTGLIVGTGKALASSGPGSLFISYTFVGALVFCVMAGLGEMAAWLPMSSGFTGYATRYCHPSLGFALGWSYWMKYIIVTPNQLTAASLVISFWADPKKVNPGVWVAIIWVLIVAINYFGGVKFFGEFEFWLSSFKVIVVLGIILFSLVIACGGGPKGGAPGFKYWSNPGAFAKLYWQEDLKHPGHPVFPNGLGKFLGFWSVMVNATFAYLGTELVGVTAAEAQNPRRSIPKAIRLTFFRILIFYILSVLLVGMIVPYNSKELLEANSKSTSGKASPFVAAASIAGVTGLPHIINACICIFVFSAANSDLYIASRTLYGLASDRSAPAIFRRTDSRGVPVYSLIVCSLFALLAMMVVSNDSKKVFGYFVNLTTIFGLMSWISLLVTYIHFLKGRRAQNIENKTMPYVAPQGLIGTYIALFFCCLIAVTKNFDVFLHHNGATFNYQDFITGYLGIPLYLCLLFGHMLYTKSRGIKPHDVDFYTGKHIIDREEELFVTYQSIKVAESKGWDKFYNRYVAWLF</sequence>
<comment type="caution">
    <text evidence="1">The sequence shown here is derived from an EMBL/GenBank/DDBJ whole genome shotgun (WGS) entry which is preliminary data.</text>
</comment>
<protein>
    <submittedName>
        <fullName evidence="1">Uncharacterized protein</fullName>
    </submittedName>
</protein>